<comment type="caution">
    <text evidence="2">The sequence shown here is derived from an EMBL/GenBank/DDBJ whole genome shotgun (WGS) entry which is preliminary data.</text>
</comment>
<protein>
    <submittedName>
        <fullName evidence="2">Uncharacterized protein</fullName>
    </submittedName>
</protein>
<evidence type="ECO:0000313" key="1">
    <source>
        <dbReference type="EMBL" id="MBF7811573.1"/>
    </source>
</evidence>
<dbReference type="EMBL" id="JADOEF010000003">
    <property type="protein sequence ID" value="MBF7811573.1"/>
    <property type="molecule type" value="Genomic_DNA"/>
</dbReference>
<accession>A0AAE2RWA4</accession>
<dbReference type="RefSeq" id="WP_011968678.1">
    <property type="nucleotide sequence ID" value="NZ_CP073279.1"/>
</dbReference>
<evidence type="ECO:0000313" key="3">
    <source>
        <dbReference type="Proteomes" id="UP000631418"/>
    </source>
</evidence>
<reference evidence="2" key="1">
    <citation type="submission" date="2020-11" db="EMBL/GenBank/DDBJ databases">
        <authorList>
            <person name="Thieme N."/>
            <person name="Liebl W."/>
            <person name="Zverlov V."/>
        </authorList>
    </citation>
    <scope>NUCLEOTIDE SEQUENCE</scope>
    <source>
        <strain evidence="2">NT08</strain>
    </source>
</reference>
<evidence type="ECO:0000313" key="2">
    <source>
        <dbReference type="EMBL" id="MBF7811936.1"/>
    </source>
</evidence>
<proteinExistence type="predicted"/>
<dbReference type="AlphaFoldDB" id="A0AAE2RWA4"/>
<dbReference type="Proteomes" id="UP000631418">
    <property type="component" value="Unassembled WGS sequence"/>
</dbReference>
<organism evidence="2 3">
    <name type="scientific">Clostridium beijerinckii</name>
    <name type="common">Clostridium MP</name>
    <dbReference type="NCBI Taxonomy" id="1520"/>
    <lineage>
        <taxon>Bacteria</taxon>
        <taxon>Bacillati</taxon>
        <taxon>Bacillota</taxon>
        <taxon>Clostridia</taxon>
        <taxon>Eubacteriales</taxon>
        <taxon>Clostridiaceae</taxon>
        <taxon>Clostridium</taxon>
    </lineage>
</organism>
<name>A0AAE2RWA4_CLOBE</name>
<gene>
    <name evidence="1" type="ORF">IS491_23580</name>
    <name evidence="2" type="ORF">IS491_25425</name>
</gene>
<sequence>MSGNPWSSDISEEKVCLSPDEFSINNSDDWTCALEKNYDKGSKFSTFRCDNKEKLLEITKDYWCFLKLILDERNKYEKCLGILEYRNGYPFVNNKEASNYNNYKVENYVFIRENRDVKSTMKLIFNCFRDNLQEEGIVLNILNKDNMELRAEHFKNKVEGQLENIPLRPIMIKEVETGIYELETYIPIDKYTEFQNIVGKEIDFEIYQYIKNIKIKVIERGTGGGTSDKWDSVSIKFKKVN</sequence>
<dbReference type="EMBL" id="JADOEF010000004">
    <property type="protein sequence ID" value="MBF7811936.1"/>
    <property type="molecule type" value="Genomic_DNA"/>
</dbReference>